<evidence type="ECO:0000313" key="1">
    <source>
        <dbReference type="EMBL" id="PHV71823.1"/>
    </source>
</evidence>
<reference evidence="1" key="1">
    <citation type="submission" date="2017-10" db="EMBL/GenBank/DDBJ databases">
        <title>Genome sequence of cellulolytic Lachnospiraceae bacterium XHS1971 isolated from hotspring sediment.</title>
        <authorList>
            <person name="Vasudevan G."/>
            <person name="Joshi A.J."/>
            <person name="Hivarkar S."/>
            <person name="Lanjekar V.B."/>
            <person name="Dhakephalkar P.K."/>
            <person name="Dagar S."/>
        </authorList>
    </citation>
    <scope>NUCLEOTIDE SEQUENCE</scope>
    <source>
        <strain evidence="1">XHS1971</strain>
    </source>
</reference>
<proteinExistence type="predicted"/>
<dbReference type="Proteomes" id="UP000224460">
    <property type="component" value="Unassembled WGS sequence"/>
</dbReference>
<sequence length="409" mass="48068">MRKRIPLWMILVLVVGCLSQVGCSSHMPQEEQAVRILEEEKKQVAVEVYIKEIIPLQKMEPLKGTYLGIYEPEKPINQNTKSLEDLAGFHPVFEVMSYTLEEGLPVRGFLRCIAEDKIPYIKIAYSKKGDLTALYRLIMNLKEEYDLPVFIELFPVQQSVNDSVTYKQAYRRGYDLLKKYIKHAVVVWSIEDSRIYDMPLYYPGDDVVDWAGLNVYIPRYKNGASYTFNYAQDMDFWYKSFQKTKPMLLSSLAISQFSRVDHTYDLRSVQNNLDFFYKEIPLMYPRLKGILYIDVDMAAINERGMENYRLSNQKELTEHLKNLLKQSLFVQKVGDEVQGLKQEQYMKYSIEATEIEGKLYLPKKLAVTLFKDFPASFCKMKEDEKGDKYYLLEDIKLYTDMYYESKSQE</sequence>
<organism evidence="1 2">
    <name type="scientific">Sporanaerobium hydrogeniformans</name>
    <dbReference type="NCBI Taxonomy" id="3072179"/>
    <lineage>
        <taxon>Bacteria</taxon>
        <taxon>Bacillati</taxon>
        <taxon>Bacillota</taxon>
        <taxon>Clostridia</taxon>
        <taxon>Lachnospirales</taxon>
        <taxon>Lachnospiraceae</taxon>
        <taxon>Sporanaerobium</taxon>
    </lineage>
</organism>
<protein>
    <submittedName>
        <fullName evidence="1">Uncharacterized protein</fullName>
    </submittedName>
</protein>
<evidence type="ECO:0000313" key="2">
    <source>
        <dbReference type="Proteomes" id="UP000224460"/>
    </source>
</evidence>
<accession>A0AC61DFN6</accession>
<keyword evidence="2" id="KW-1185">Reference proteome</keyword>
<dbReference type="EMBL" id="PEDL01000002">
    <property type="protein sequence ID" value="PHV71823.1"/>
    <property type="molecule type" value="Genomic_DNA"/>
</dbReference>
<gene>
    <name evidence="1" type="ORF">CS063_04505</name>
</gene>
<comment type="caution">
    <text evidence="1">The sequence shown here is derived from an EMBL/GenBank/DDBJ whole genome shotgun (WGS) entry which is preliminary data.</text>
</comment>
<name>A0AC61DFN6_9FIRM</name>